<feature type="binding site" evidence="10">
    <location>
        <position position="151"/>
    </location>
    <ligand>
        <name>NAD(+)</name>
        <dbReference type="ChEBI" id="CHEBI:57540"/>
    </ligand>
</feature>
<evidence type="ECO:0000313" key="12">
    <source>
        <dbReference type="EMBL" id="AEG31000.1"/>
    </source>
</evidence>
<dbReference type="EC" id="1.1.1.22" evidence="3 8"/>
<dbReference type="InterPro" id="IPR001732">
    <property type="entry name" value="UDP-Glc/GDP-Man_DH_N"/>
</dbReference>
<comment type="pathway">
    <text evidence="1">Nucleotide-sugar biosynthesis; UDP-alpha-D-glucuronate biosynthesis; UDP-alpha-D-glucuronate from UDP-alpha-D-glucose: step 1/1.</text>
</comment>
<feature type="binding site" evidence="9">
    <location>
        <position position="256"/>
    </location>
    <ligand>
        <name>substrate</name>
    </ligand>
</feature>
<dbReference type="SMART" id="SM00984">
    <property type="entry name" value="UDPG_MGDP_dh_C"/>
    <property type="match status" value="1"/>
</dbReference>
<evidence type="ECO:0000256" key="8">
    <source>
        <dbReference type="PIRNR" id="PIRNR000124"/>
    </source>
</evidence>
<dbReference type="KEGG" id="tcy:Thicy_0224"/>
<dbReference type="Pfam" id="PF03721">
    <property type="entry name" value="UDPG_MGDP_dh_N"/>
    <property type="match status" value="1"/>
</dbReference>
<dbReference type="InterPro" id="IPR017476">
    <property type="entry name" value="UDP-Glc/GDP-Man"/>
</dbReference>
<accession>F6D9W3</accession>
<name>F6D9W3_THICA</name>
<gene>
    <name evidence="12" type="ordered locus">Thicy_0224</name>
</gene>
<dbReference type="RefSeq" id="WP_013834783.1">
    <property type="nucleotide sequence ID" value="NC_015581.1"/>
</dbReference>
<protein>
    <recommendedName>
        <fullName evidence="4 8">UDP-glucose 6-dehydrogenase</fullName>
        <ecNumber evidence="3 8">1.1.1.22</ecNumber>
    </recommendedName>
</protein>
<dbReference type="OrthoDB" id="9803238at2"/>
<feature type="binding site" evidence="10">
    <location>
        <position position="114"/>
    </location>
    <ligand>
        <name>NAD(+)</name>
        <dbReference type="ChEBI" id="CHEBI:57540"/>
    </ligand>
</feature>
<feature type="binding site" evidence="9">
    <location>
        <begin position="248"/>
        <end position="252"/>
    </location>
    <ligand>
        <name>substrate</name>
    </ligand>
</feature>
<dbReference type="PIRSF" id="PIRSF000124">
    <property type="entry name" value="UDPglc_GDPman_dh"/>
    <property type="match status" value="1"/>
</dbReference>
<dbReference type="GO" id="GO:0003979">
    <property type="term" value="F:UDP-glucose 6-dehydrogenase activity"/>
    <property type="evidence" value="ECO:0007669"/>
    <property type="project" value="UniProtKB-EC"/>
</dbReference>
<dbReference type="SUPFAM" id="SSF51735">
    <property type="entry name" value="NAD(P)-binding Rossmann-fold domains"/>
    <property type="match status" value="1"/>
</dbReference>
<dbReference type="EMBL" id="CP002776">
    <property type="protein sequence ID" value="AEG31000.1"/>
    <property type="molecule type" value="Genomic_DNA"/>
</dbReference>
<feature type="domain" description="UDP-glucose/GDP-mannose dehydrogenase C-terminal" evidence="11">
    <location>
        <begin position="313"/>
        <end position="417"/>
    </location>
</feature>
<dbReference type="PANTHER" id="PTHR43750">
    <property type="entry name" value="UDP-GLUCOSE 6-DEHYDROGENASE TUAD"/>
    <property type="match status" value="1"/>
</dbReference>
<dbReference type="PANTHER" id="PTHR43750:SF3">
    <property type="entry name" value="UDP-GLUCOSE 6-DEHYDROGENASE TUAD"/>
    <property type="match status" value="1"/>
</dbReference>
<evidence type="ECO:0000256" key="6">
    <source>
        <dbReference type="ARBA" id="ARBA00023027"/>
    </source>
</evidence>
<feature type="binding site" evidence="9">
    <location>
        <begin position="148"/>
        <end position="151"/>
    </location>
    <ligand>
        <name>substrate</name>
    </ligand>
</feature>
<comment type="catalytic activity">
    <reaction evidence="7 8">
        <text>UDP-alpha-D-glucose + 2 NAD(+) + H2O = UDP-alpha-D-glucuronate + 2 NADH + 3 H(+)</text>
        <dbReference type="Rhea" id="RHEA:23596"/>
        <dbReference type="ChEBI" id="CHEBI:15377"/>
        <dbReference type="ChEBI" id="CHEBI:15378"/>
        <dbReference type="ChEBI" id="CHEBI:57540"/>
        <dbReference type="ChEBI" id="CHEBI:57945"/>
        <dbReference type="ChEBI" id="CHEBI:58052"/>
        <dbReference type="ChEBI" id="CHEBI:58885"/>
        <dbReference type="EC" id="1.1.1.22"/>
    </reaction>
</comment>
<dbReference type="UniPathway" id="UPA00038">
    <property type="reaction ID" value="UER00491"/>
</dbReference>
<sequence length="436" mass="48449">MKVAVYGCELTGLVTAGALAQVGNQVMALPVGFVKVADLEAGVLPREEPGLANLLAQQQSDQRLHFESDWEKGLVHADVLIIATPSWRMDRAEAIIDLIGQKVKKDLVVVNQSTFPVGTADRFEAKLKLALAERGEVFGVSVVAMPDFLSEGSAIDNFMRPDRIILGSSSEASIRVMRDLVRPFNRVTDQIKVMSTRAAEYTKYAVNALLATRISLVNELANNAEHFNIDFEEVRQGLGSDHRIGFNYLYPGCGFGGPSFAADVRSLVANLQTMGYDADLLKTVLSNNETQKEVLFRKAWRFFDNDLRGIKIGVWGLSFKPNTATVENAPSVKAIEAFCAQGAQIKAYDPKAMMDFSDHWRGAEQVELVDNMYAALEGVDALIIMTEWKIFWSPDYAQMKQLMKRPIIFDGRNIYDPEMMVSHGFRYFGVGRGEEV</sequence>
<evidence type="ECO:0000313" key="13">
    <source>
        <dbReference type="Proteomes" id="UP000009232"/>
    </source>
</evidence>
<evidence type="ECO:0000256" key="7">
    <source>
        <dbReference type="ARBA" id="ARBA00047473"/>
    </source>
</evidence>
<dbReference type="Pfam" id="PF00984">
    <property type="entry name" value="UDPG_MGDP_dh"/>
    <property type="match status" value="1"/>
</dbReference>
<dbReference type="Gene3D" id="1.20.5.100">
    <property type="entry name" value="Cytochrome c1, transmembrane anchor, C-terminal"/>
    <property type="match status" value="1"/>
</dbReference>
<keyword evidence="6 8" id="KW-0520">NAD</keyword>
<dbReference type="STRING" id="717773.Thicy_0224"/>
<keyword evidence="5 8" id="KW-0560">Oxidoreductase</keyword>
<dbReference type="InterPro" id="IPR028357">
    <property type="entry name" value="UDPglc_DH_bac"/>
</dbReference>
<evidence type="ECO:0000256" key="4">
    <source>
        <dbReference type="ARBA" id="ARBA00015132"/>
    </source>
</evidence>
<dbReference type="InterPro" id="IPR036220">
    <property type="entry name" value="UDP-Glc/GDP-Man_DH_C_sf"/>
</dbReference>
<dbReference type="GO" id="GO:0051287">
    <property type="term" value="F:NAD binding"/>
    <property type="evidence" value="ECO:0007669"/>
    <property type="project" value="InterPro"/>
</dbReference>
<dbReference type="eggNOG" id="COG1004">
    <property type="taxonomic scope" value="Bacteria"/>
</dbReference>
<proteinExistence type="inferred from homology"/>
<dbReference type="GO" id="GO:0000271">
    <property type="term" value="P:polysaccharide biosynthetic process"/>
    <property type="evidence" value="ECO:0007669"/>
    <property type="project" value="InterPro"/>
</dbReference>
<dbReference type="GO" id="GO:0006065">
    <property type="term" value="P:UDP-glucuronate biosynthetic process"/>
    <property type="evidence" value="ECO:0007669"/>
    <property type="project" value="UniProtKB-UniPathway"/>
</dbReference>
<dbReference type="SUPFAM" id="SSF48179">
    <property type="entry name" value="6-phosphogluconate dehydrogenase C-terminal domain-like"/>
    <property type="match status" value="1"/>
</dbReference>
<evidence type="ECO:0000256" key="1">
    <source>
        <dbReference type="ARBA" id="ARBA00004701"/>
    </source>
</evidence>
<organism evidence="12 13">
    <name type="scientific">Thiomicrospira cyclica (strain DSM 14477 / JCM 11371 / ALM1)</name>
    <name type="common">Thioalkalimicrobium cyclicum</name>
    <dbReference type="NCBI Taxonomy" id="717773"/>
    <lineage>
        <taxon>Bacteria</taxon>
        <taxon>Pseudomonadati</taxon>
        <taxon>Pseudomonadota</taxon>
        <taxon>Gammaproteobacteria</taxon>
        <taxon>Thiotrichales</taxon>
        <taxon>Piscirickettsiaceae</taxon>
        <taxon>Thiomicrospira</taxon>
    </lineage>
</organism>
<dbReference type="SUPFAM" id="SSF52413">
    <property type="entry name" value="UDP-glucose/GDP-mannose dehydrogenase C-terminal domain"/>
    <property type="match status" value="1"/>
</dbReference>
<reference evidence="12 13" key="1">
    <citation type="submission" date="2011-05" db="EMBL/GenBank/DDBJ databases">
        <title>Complete sequence of Thioalkalimicrobium cyclicum ALM1.</title>
        <authorList>
            <consortium name="US DOE Joint Genome Institute"/>
            <person name="Lucas S."/>
            <person name="Han J."/>
            <person name="Lapidus A."/>
            <person name="Cheng J.-F."/>
            <person name="Goodwin L."/>
            <person name="Pitluck S."/>
            <person name="Peters L."/>
            <person name="Mikhailova N."/>
            <person name="Davenport K."/>
            <person name="Han C."/>
            <person name="Tapia R."/>
            <person name="Land M."/>
            <person name="Hauser L."/>
            <person name="Kyrpides N."/>
            <person name="Ivanova N."/>
            <person name="Pagani I."/>
            <person name="Kappler U."/>
            <person name="Woyke T."/>
        </authorList>
    </citation>
    <scope>NUCLEOTIDE SEQUENCE [LARGE SCALE GENOMIC DNA]</scope>
    <source>
        <strain evidence="13">DSM 14477 / JCM 11371 / ALM1</strain>
    </source>
</reference>
<evidence type="ECO:0000259" key="11">
    <source>
        <dbReference type="SMART" id="SM00984"/>
    </source>
</evidence>
<evidence type="ECO:0000256" key="10">
    <source>
        <dbReference type="PIRSR" id="PIRSR500134-3"/>
    </source>
</evidence>
<evidence type="ECO:0000256" key="3">
    <source>
        <dbReference type="ARBA" id="ARBA00012954"/>
    </source>
</evidence>
<dbReference type="Proteomes" id="UP000009232">
    <property type="component" value="Chromosome"/>
</dbReference>
<dbReference type="PIRSF" id="PIRSF500134">
    <property type="entry name" value="UDPglc_DH_bac"/>
    <property type="match status" value="1"/>
</dbReference>
<dbReference type="InterPro" id="IPR008927">
    <property type="entry name" value="6-PGluconate_DH-like_C_sf"/>
</dbReference>
<dbReference type="InterPro" id="IPR014026">
    <property type="entry name" value="UDP-Glc/GDP-Man_DH_dimer"/>
</dbReference>
<dbReference type="Pfam" id="PF03720">
    <property type="entry name" value="UDPG_MGDP_dh_C"/>
    <property type="match status" value="1"/>
</dbReference>
<keyword evidence="13" id="KW-1185">Reference proteome</keyword>
<feature type="binding site" evidence="10">
    <location>
        <position position="35"/>
    </location>
    <ligand>
        <name>NAD(+)</name>
        <dbReference type="ChEBI" id="CHEBI:57540"/>
    </ligand>
</feature>
<dbReference type="InterPro" id="IPR036291">
    <property type="entry name" value="NAD(P)-bd_dom_sf"/>
</dbReference>
<evidence type="ECO:0000256" key="5">
    <source>
        <dbReference type="ARBA" id="ARBA00023002"/>
    </source>
</evidence>
<comment type="similarity">
    <text evidence="2 8">Belongs to the UDP-glucose/GDP-mannose dehydrogenase family.</text>
</comment>
<dbReference type="Gene3D" id="3.40.50.720">
    <property type="entry name" value="NAD(P)-binding Rossmann-like Domain"/>
    <property type="match status" value="2"/>
</dbReference>
<evidence type="ECO:0000256" key="9">
    <source>
        <dbReference type="PIRSR" id="PIRSR500134-2"/>
    </source>
</evidence>
<feature type="binding site" evidence="9">
    <location>
        <position position="203"/>
    </location>
    <ligand>
        <name>substrate</name>
    </ligand>
</feature>
<dbReference type="InterPro" id="IPR014027">
    <property type="entry name" value="UDP-Glc/GDP-Man_DH_C"/>
</dbReference>
<dbReference type="AlphaFoldDB" id="F6D9W3"/>
<feature type="binding site" evidence="9">
    <location>
        <position position="320"/>
    </location>
    <ligand>
        <name>substrate</name>
    </ligand>
</feature>
<dbReference type="NCBIfam" id="TIGR03026">
    <property type="entry name" value="NDP-sugDHase"/>
    <property type="match status" value="1"/>
</dbReference>
<evidence type="ECO:0000256" key="2">
    <source>
        <dbReference type="ARBA" id="ARBA00006601"/>
    </source>
</evidence>
<dbReference type="HOGENOM" id="CLU_023810_1_2_6"/>